<dbReference type="InterPro" id="IPR036890">
    <property type="entry name" value="HATPase_C_sf"/>
</dbReference>
<dbReference type="Gene3D" id="3.30.565.10">
    <property type="entry name" value="Histidine kinase-like ATPase, C-terminal domain"/>
    <property type="match status" value="1"/>
</dbReference>
<dbReference type="GO" id="GO:0016301">
    <property type="term" value="F:kinase activity"/>
    <property type="evidence" value="ECO:0007669"/>
    <property type="project" value="UniProtKB-KW"/>
</dbReference>
<protein>
    <recommendedName>
        <fullName evidence="2">histidine kinase</fullName>
        <ecNumber evidence="2">2.7.13.3</ecNumber>
    </recommendedName>
</protein>
<feature type="transmembrane region" description="Helical" evidence="10">
    <location>
        <begin position="174"/>
        <end position="199"/>
    </location>
</feature>
<reference evidence="15" key="1">
    <citation type="journal article" date="2019" name="Int. J. Syst. Evol. Microbiol.">
        <title>The Global Catalogue of Microorganisms (GCM) 10K type strain sequencing project: providing services to taxonomists for standard genome sequencing and annotation.</title>
        <authorList>
            <consortium name="The Broad Institute Genomics Platform"/>
            <consortium name="The Broad Institute Genome Sequencing Center for Infectious Disease"/>
            <person name="Wu L."/>
            <person name="Ma J."/>
        </authorList>
    </citation>
    <scope>NUCLEOTIDE SEQUENCE [LARGE SCALE GENOMIC DNA]</scope>
    <source>
        <strain evidence="15">JCM 31202</strain>
    </source>
</reference>
<keyword evidence="10" id="KW-1133">Transmembrane helix</keyword>
<feature type="domain" description="Histidine kinase/HSP90-like ATPase" evidence="11">
    <location>
        <begin position="327"/>
        <end position="424"/>
    </location>
</feature>
<dbReference type="Pfam" id="PF02518">
    <property type="entry name" value="HATPase_c"/>
    <property type="match status" value="1"/>
</dbReference>
<accession>A0ABW3EQ47</accession>
<dbReference type="EMBL" id="JBHTJA010000013">
    <property type="protein sequence ID" value="MFD0900674.1"/>
    <property type="molecule type" value="Genomic_DNA"/>
</dbReference>
<evidence type="ECO:0000259" key="11">
    <source>
        <dbReference type="Pfam" id="PF02518"/>
    </source>
</evidence>
<evidence type="ECO:0000256" key="5">
    <source>
        <dbReference type="ARBA" id="ARBA00022741"/>
    </source>
</evidence>
<keyword evidence="7" id="KW-0067">ATP-binding</keyword>
<proteinExistence type="predicted"/>
<evidence type="ECO:0000313" key="14">
    <source>
        <dbReference type="EMBL" id="MFD0900674.1"/>
    </source>
</evidence>
<feature type="compositionally biased region" description="Gly residues" evidence="9">
    <location>
        <begin position="368"/>
        <end position="392"/>
    </location>
</feature>
<keyword evidence="10" id="KW-0472">Membrane</keyword>
<feature type="domain" description="Putative sensor" evidence="13">
    <location>
        <begin position="27"/>
        <end position="204"/>
    </location>
</feature>
<keyword evidence="5" id="KW-0547">Nucleotide-binding</keyword>
<feature type="region of interest" description="Disordered" evidence="9">
    <location>
        <begin position="366"/>
        <end position="392"/>
    </location>
</feature>
<dbReference type="EC" id="2.7.13.3" evidence="2"/>
<dbReference type="InterPro" id="IPR011712">
    <property type="entry name" value="Sig_transdc_His_kin_sub3_dim/P"/>
</dbReference>
<dbReference type="Pfam" id="PF07730">
    <property type="entry name" value="HisKA_3"/>
    <property type="match status" value="1"/>
</dbReference>
<dbReference type="RefSeq" id="WP_378297674.1">
    <property type="nucleotide sequence ID" value="NZ_JBHTJA010000013.1"/>
</dbReference>
<comment type="caution">
    <text evidence="14">The sequence shown here is derived from an EMBL/GenBank/DDBJ whole genome shotgun (WGS) entry which is preliminary data.</text>
</comment>
<evidence type="ECO:0000256" key="4">
    <source>
        <dbReference type="ARBA" id="ARBA00022679"/>
    </source>
</evidence>
<dbReference type="PANTHER" id="PTHR24421:SF10">
    <property type="entry name" value="NITRATE_NITRITE SENSOR PROTEIN NARQ"/>
    <property type="match status" value="1"/>
</dbReference>
<feature type="domain" description="Signal transduction histidine kinase subgroup 3 dimerisation and phosphoacceptor" evidence="12">
    <location>
        <begin position="229"/>
        <end position="290"/>
    </location>
</feature>
<feature type="transmembrane region" description="Helical" evidence="10">
    <location>
        <begin position="117"/>
        <end position="143"/>
    </location>
</feature>
<dbReference type="Gene3D" id="1.20.5.1930">
    <property type="match status" value="1"/>
</dbReference>
<evidence type="ECO:0000259" key="12">
    <source>
        <dbReference type="Pfam" id="PF07730"/>
    </source>
</evidence>
<dbReference type="Proteomes" id="UP001596972">
    <property type="component" value="Unassembled WGS sequence"/>
</dbReference>
<organism evidence="14 15">
    <name type="scientific">Actinomadura sediminis</name>
    <dbReference type="NCBI Taxonomy" id="1038904"/>
    <lineage>
        <taxon>Bacteria</taxon>
        <taxon>Bacillati</taxon>
        <taxon>Actinomycetota</taxon>
        <taxon>Actinomycetes</taxon>
        <taxon>Streptosporangiales</taxon>
        <taxon>Thermomonosporaceae</taxon>
        <taxon>Actinomadura</taxon>
    </lineage>
</organism>
<keyword evidence="3" id="KW-0597">Phosphoprotein</keyword>
<dbReference type="InterPro" id="IPR025828">
    <property type="entry name" value="Put_sensor_dom"/>
</dbReference>
<keyword evidence="4" id="KW-0808">Transferase</keyword>
<evidence type="ECO:0000256" key="9">
    <source>
        <dbReference type="SAM" id="MobiDB-lite"/>
    </source>
</evidence>
<gene>
    <name evidence="14" type="ORF">ACFQ11_09760</name>
</gene>
<feature type="transmembrane region" description="Helical" evidence="10">
    <location>
        <begin position="55"/>
        <end position="75"/>
    </location>
</feature>
<evidence type="ECO:0000256" key="6">
    <source>
        <dbReference type="ARBA" id="ARBA00022777"/>
    </source>
</evidence>
<keyword evidence="15" id="KW-1185">Reference proteome</keyword>
<dbReference type="PANTHER" id="PTHR24421">
    <property type="entry name" value="NITRATE/NITRITE SENSOR PROTEIN NARX-RELATED"/>
    <property type="match status" value="1"/>
</dbReference>
<sequence length="426" mass="44799">MRSPWRAMAGNPLRFLLSAWPWRSLAYLLSGLVTGILWTLLAIVLVVVGALLAPVGIGIVLLLCVPLSAIGLGAVDRRRLRLLDARPAPSPHRDPREAGLRPWLRFRLRETATWRELGHAVLAGLLSVVAVMAPLVLFVGGVVQAGAPMLVGHGDQIEYGTAGTVDTSGEAWPVAVFGGLMVVLGFYAMTVAAAARAALDRALLVRPVEEELVAVRASRARMADAFEAERRRIERDLHDGAQQRLTGLIMTLGLARLDGGGAWAAKAQDEARAALEELRDLVRGIHPSVLTDRGLRAAVESLAERSAVPVEVDVDLPGRPPEAIESAAYFVVAEALANVAKHSGASRARVTVRRSRRCLHIEVRDDGTGGAAAHGGGGDGGGDGGDGGGSGLQGLADRVAVYDGTVRLSSPPGGPTILRVEIPCES</sequence>
<evidence type="ECO:0000256" key="1">
    <source>
        <dbReference type="ARBA" id="ARBA00000085"/>
    </source>
</evidence>
<evidence type="ECO:0000256" key="7">
    <source>
        <dbReference type="ARBA" id="ARBA00022840"/>
    </source>
</evidence>
<evidence type="ECO:0000256" key="8">
    <source>
        <dbReference type="ARBA" id="ARBA00023012"/>
    </source>
</evidence>
<keyword evidence="6 14" id="KW-0418">Kinase</keyword>
<keyword evidence="10" id="KW-0812">Transmembrane</keyword>
<dbReference type="Pfam" id="PF13796">
    <property type="entry name" value="Sensor"/>
    <property type="match status" value="1"/>
</dbReference>
<dbReference type="InterPro" id="IPR050482">
    <property type="entry name" value="Sensor_HK_TwoCompSys"/>
</dbReference>
<evidence type="ECO:0000256" key="10">
    <source>
        <dbReference type="SAM" id="Phobius"/>
    </source>
</evidence>
<evidence type="ECO:0000256" key="3">
    <source>
        <dbReference type="ARBA" id="ARBA00022553"/>
    </source>
</evidence>
<dbReference type="InterPro" id="IPR003594">
    <property type="entry name" value="HATPase_dom"/>
</dbReference>
<feature type="transmembrane region" description="Helical" evidence="10">
    <location>
        <begin position="25"/>
        <end position="49"/>
    </location>
</feature>
<name>A0ABW3EQ47_9ACTN</name>
<evidence type="ECO:0000256" key="2">
    <source>
        <dbReference type="ARBA" id="ARBA00012438"/>
    </source>
</evidence>
<evidence type="ECO:0000259" key="13">
    <source>
        <dbReference type="Pfam" id="PF13796"/>
    </source>
</evidence>
<keyword evidence="8" id="KW-0902">Two-component regulatory system</keyword>
<dbReference type="SUPFAM" id="SSF55874">
    <property type="entry name" value="ATPase domain of HSP90 chaperone/DNA topoisomerase II/histidine kinase"/>
    <property type="match status" value="1"/>
</dbReference>
<evidence type="ECO:0000313" key="15">
    <source>
        <dbReference type="Proteomes" id="UP001596972"/>
    </source>
</evidence>
<comment type="catalytic activity">
    <reaction evidence="1">
        <text>ATP + protein L-histidine = ADP + protein N-phospho-L-histidine.</text>
        <dbReference type="EC" id="2.7.13.3"/>
    </reaction>
</comment>